<reference evidence="1 2" key="1">
    <citation type="journal article" date="2015" name="Stand. Genomic Sci.">
        <title>Genomic Encyclopedia of Bacterial and Archaeal Type Strains, Phase III: the genomes of soil and plant-associated and newly described type strains.</title>
        <authorList>
            <person name="Whitman W.B."/>
            <person name="Woyke T."/>
            <person name="Klenk H.P."/>
            <person name="Zhou Y."/>
            <person name="Lilburn T.G."/>
            <person name="Beck B.J."/>
            <person name="De Vos P."/>
            <person name="Vandamme P."/>
            <person name="Eisen J.A."/>
            <person name="Garrity G."/>
            <person name="Hugenholtz P."/>
            <person name="Kyrpides N.C."/>
        </authorList>
    </citation>
    <scope>NUCLEOTIDE SEQUENCE [LARGE SCALE GENOMIC DNA]</scope>
    <source>
        <strain evidence="1 2">CGMCC 1.7271</strain>
    </source>
</reference>
<protein>
    <submittedName>
        <fullName evidence="1">Uncharacterized protein</fullName>
    </submittedName>
</protein>
<dbReference type="AlphaFoldDB" id="A0A562SQC2"/>
<evidence type="ECO:0000313" key="2">
    <source>
        <dbReference type="Proteomes" id="UP000316167"/>
    </source>
</evidence>
<keyword evidence="2" id="KW-1185">Reference proteome</keyword>
<dbReference type="Proteomes" id="UP000316167">
    <property type="component" value="Unassembled WGS sequence"/>
</dbReference>
<accession>A0A562SQC2</accession>
<sequence>MQKTLFVCTIIFIVLTAGNCKKPATPSEETGDYQPLTVGSEWNYTVTGSNAGSYKVTILNRDTTINGKVYSVASNSAGVNEYYAKFNGEYLRYNKFAELNNQTIELLYLKDKLAKGATWTEVKTVNISLGGSSVPVTATLVFTISEKGIDYVVNGTTFKNVIKVTVAPSFSIFGSTQNPDSYDLQYYYAFNVGLIYSKTSIVMALAGINQNAETRIGAYTIK</sequence>
<proteinExistence type="predicted"/>
<gene>
    <name evidence="1" type="ORF">IQ13_1102</name>
</gene>
<organism evidence="1 2">
    <name type="scientific">Lacibacter cauensis</name>
    <dbReference type="NCBI Taxonomy" id="510947"/>
    <lineage>
        <taxon>Bacteria</taxon>
        <taxon>Pseudomonadati</taxon>
        <taxon>Bacteroidota</taxon>
        <taxon>Chitinophagia</taxon>
        <taxon>Chitinophagales</taxon>
        <taxon>Chitinophagaceae</taxon>
        <taxon>Lacibacter</taxon>
    </lineage>
</organism>
<name>A0A562SQC2_9BACT</name>
<evidence type="ECO:0000313" key="1">
    <source>
        <dbReference type="EMBL" id="TWI82996.1"/>
    </source>
</evidence>
<dbReference type="EMBL" id="VLLE01000003">
    <property type="protein sequence ID" value="TWI82996.1"/>
    <property type="molecule type" value="Genomic_DNA"/>
</dbReference>
<dbReference type="RefSeq" id="WP_144885083.1">
    <property type="nucleotide sequence ID" value="NZ_VLLE01000003.1"/>
</dbReference>
<comment type="caution">
    <text evidence="1">The sequence shown here is derived from an EMBL/GenBank/DDBJ whole genome shotgun (WGS) entry which is preliminary data.</text>
</comment>
<dbReference type="OrthoDB" id="666482at2"/>